<proteinExistence type="predicted"/>
<reference evidence="3" key="1">
    <citation type="journal article" date="2019" name="Int. J. Syst. Evol. Microbiol.">
        <title>The Global Catalogue of Microorganisms (GCM) 10K type strain sequencing project: providing services to taxonomists for standard genome sequencing and annotation.</title>
        <authorList>
            <consortium name="The Broad Institute Genomics Platform"/>
            <consortium name="The Broad Institute Genome Sequencing Center for Infectious Disease"/>
            <person name="Wu L."/>
            <person name="Ma J."/>
        </authorList>
    </citation>
    <scope>NUCLEOTIDE SEQUENCE [LARGE SCALE GENOMIC DNA]</scope>
    <source>
        <strain evidence="3">JCM 30234</strain>
    </source>
</reference>
<evidence type="ECO:0000256" key="1">
    <source>
        <dbReference type="SAM" id="MobiDB-lite"/>
    </source>
</evidence>
<protein>
    <submittedName>
        <fullName evidence="2">Uncharacterized protein</fullName>
    </submittedName>
</protein>
<feature type="region of interest" description="Disordered" evidence="1">
    <location>
        <begin position="27"/>
        <end position="51"/>
    </location>
</feature>
<dbReference type="RefSeq" id="WP_382360459.1">
    <property type="nucleotide sequence ID" value="NZ_JBHTGR010000056.1"/>
</dbReference>
<gene>
    <name evidence="2" type="ORF">ACFQU8_11965</name>
</gene>
<name>A0ABW2UVJ3_9BACI</name>
<sequence length="51" mass="5646">MKQVLLSLFFIMILGFGITGYSQTLDDDEGKADDNGNMAEQDSQTVITDKM</sequence>
<dbReference type="EMBL" id="JBHTGR010000056">
    <property type="protein sequence ID" value="MFC7747904.1"/>
    <property type="molecule type" value="Genomic_DNA"/>
</dbReference>
<accession>A0ABW2UVJ3</accession>
<feature type="compositionally biased region" description="Polar residues" evidence="1">
    <location>
        <begin position="38"/>
        <end position="51"/>
    </location>
</feature>
<dbReference type="Proteomes" id="UP001596620">
    <property type="component" value="Unassembled WGS sequence"/>
</dbReference>
<comment type="caution">
    <text evidence="2">The sequence shown here is derived from an EMBL/GenBank/DDBJ whole genome shotgun (WGS) entry which is preliminary data.</text>
</comment>
<keyword evidence="3" id="KW-1185">Reference proteome</keyword>
<organism evidence="2 3">
    <name type="scientific">Lentibacillus kimchii</name>
    <dbReference type="NCBI Taxonomy" id="1542911"/>
    <lineage>
        <taxon>Bacteria</taxon>
        <taxon>Bacillati</taxon>
        <taxon>Bacillota</taxon>
        <taxon>Bacilli</taxon>
        <taxon>Bacillales</taxon>
        <taxon>Bacillaceae</taxon>
        <taxon>Lentibacillus</taxon>
    </lineage>
</organism>
<evidence type="ECO:0000313" key="2">
    <source>
        <dbReference type="EMBL" id="MFC7747904.1"/>
    </source>
</evidence>
<evidence type="ECO:0000313" key="3">
    <source>
        <dbReference type="Proteomes" id="UP001596620"/>
    </source>
</evidence>